<evidence type="ECO:0000256" key="2">
    <source>
        <dbReference type="ARBA" id="ARBA00022490"/>
    </source>
</evidence>
<evidence type="ECO:0000256" key="1">
    <source>
        <dbReference type="ARBA" id="ARBA00004496"/>
    </source>
</evidence>
<protein>
    <submittedName>
        <fullName evidence="12">Tyrosine-type recombinase/integrase</fullName>
    </submittedName>
</protein>
<dbReference type="PROSITE" id="PS51900">
    <property type="entry name" value="CB"/>
    <property type="match status" value="1"/>
</dbReference>
<dbReference type="InterPro" id="IPR004107">
    <property type="entry name" value="Integrase_SAM-like_N"/>
</dbReference>
<evidence type="ECO:0000256" key="9">
    <source>
        <dbReference type="PROSITE-ProRule" id="PRU01248"/>
    </source>
</evidence>
<dbReference type="PANTHER" id="PTHR30349">
    <property type="entry name" value="PHAGE INTEGRASE-RELATED"/>
    <property type="match status" value="1"/>
</dbReference>
<dbReference type="GO" id="GO:0007059">
    <property type="term" value="P:chromosome segregation"/>
    <property type="evidence" value="ECO:0007669"/>
    <property type="project" value="UniProtKB-KW"/>
</dbReference>
<keyword evidence="6 9" id="KW-0238">DNA-binding</keyword>
<evidence type="ECO:0000256" key="3">
    <source>
        <dbReference type="ARBA" id="ARBA00022618"/>
    </source>
</evidence>
<evidence type="ECO:0000256" key="8">
    <source>
        <dbReference type="ARBA" id="ARBA00023306"/>
    </source>
</evidence>
<dbReference type="Proteomes" id="UP000515913">
    <property type="component" value="Chromosome"/>
</dbReference>
<evidence type="ECO:0000313" key="12">
    <source>
        <dbReference type="EMBL" id="QNM16009.1"/>
    </source>
</evidence>
<dbReference type="InterPro" id="IPR010998">
    <property type="entry name" value="Integrase_recombinase_N"/>
</dbReference>
<evidence type="ECO:0000259" key="11">
    <source>
        <dbReference type="PROSITE" id="PS51900"/>
    </source>
</evidence>
<dbReference type="RefSeq" id="WP_187423185.1">
    <property type="nucleotide sequence ID" value="NZ_CP060637.1"/>
</dbReference>
<dbReference type="GO" id="GO:0005737">
    <property type="term" value="C:cytoplasm"/>
    <property type="evidence" value="ECO:0007669"/>
    <property type="project" value="UniProtKB-SubCell"/>
</dbReference>
<evidence type="ECO:0000256" key="5">
    <source>
        <dbReference type="ARBA" id="ARBA00022908"/>
    </source>
</evidence>
<evidence type="ECO:0000256" key="6">
    <source>
        <dbReference type="ARBA" id="ARBA00023125"/>
    </source>
</evidence>
<keyword evidence="4" id="KW-0159">Chromosome partition</keyword>
<dbReference type="InterPro" id="IPR050090">
    <property type="entry name" value="Tyrosine_recombinase_XerCD"/>
</dbReference>
<feature type="domain" description="Core-binding (CB)" evidence="11">
    <location>
        <begin position="10"/>
        <end position="91"/>
    </location>
</feature>
<dbReference type="SUPFAM" id="SSF56349">
    <property type="entry name" value="DNA breaking-rejoining enzymes"/>
    <property type="match status" value="1"/>
</dbReference>
<dbReference type="EMBL" id="CP060637">
    <property type="protein sequence ID" value="QNM16009.1"/>
    <property type="molecule type" value="Genomic_DNA"/>
</dbReference>
<dbReference type="GO" id="GO:0003677">
    <property type="term" value="F:DNA binding"/>
    <property type="evidence" value="ECO:0007669"/>
    <property type="project" value="UniProtKB-UniRule"/>
</dbReference>
<feature type="domain" description="Tyr recombinase" evidence="10">
    <location>
        <begin position="112"/>
        <end position="292"/>
    </location>
</feature>
<keyword evidence="8" id="KW-0131">Cell cycle</keyword>
<proteinExistence type="predicted"/>
<evidence type="ECO:0000256" key="7">
    <source>
        <dbReference type="ARBA" id="ARBA00023172"/>
    </source>
</evidence>
<dbReference type="InterPro" id="IPR013762">
    <property type="entry name" value="Integrase-like_cat_sf"/>
</dbReference>
<evidence type="ECO:0000313" key="13">
    <source>
        <dbReference type="Proteomes" id="UP000515913"/>
    </source>
</evidence>
<evidence type="ECO:0000259" key="10">
    <source>
        <dbReference type="PROSITE" id="PS51898"/>
    </source>
</evidence>
<sequence>MEKDDLEKNIRDYLYFAEFGENKSINTIVSLKKDLSQLSEYLLGMEKVSYSEDITSVMLRGFLIYLQEHKISKRTLNRKLSSVRSFFRYLIRNKIIYQNPAEVVVSPSFYAQKPDILTLEEINKLRDVISLKNANGIRDRLMIELLYSSGITTVEMLGVGENVFDLDRRELRVANGKASRIVFFSQRVREYFKQYVEAKKEKYKEKYNPDILFVNGSGKRLSDRSLRRIIDRYALKAKIDREISPYSFRHTFAIHMLSNGMDILYLKELMGHVTIDSTKLYENMINSVSIKL</sequence>
<comment type="subcellular location">
    <subcellularLocation>
        <location evidence="1">Cytoplasm</location>
    </subcellularLocation>
</comment>
<dbReference type="Gene3D" id="1.10.150.130">
    <property type="match status" value="1"/>
</dbReference>
<dbReference type="KEGG" id="fho:H9Q81_04040"/>
<dbReference type="Pfam" id="PF00589">
    <property type="entry name" value="Phage_integrase"/>
    <property type="match status" value="1"/>
</dbReference>
<reference evidence="12 13" key="1">
    <citation type="submission" date="2020-08" db="EMBL/GenBank/DDBJ databases">
        <authorList>
            <person name="Liu C."/>
            <person name="Sun Q."/>
        </authorList>
    </citation>
    <scope>NUCLEOTIDE SEQUENCE [LARGE SCALE GENOMIC DNA]</scope>
    <source>
        <strain evidence="12 13">NSJ-57</strain>
    </source>
</reference>
<gene>
    <name evidence="12" type="ORF">H9Q81_04040</name>
</gene>
<keyword evidence="5" id="KW-0229">DNA integration</keyword>
<keyword evidence="3" id="KW-0132">Cell division</keyword>
<keyword evidence="13" id="KW-1185">Reference proteome</keyword>
<dbReference type="InterPro" id="IPR002104">
    <property type="entry name" value="Integrase_catalytic"/>
</dbReference>
<dbReference type="InterPro" id="IPR044068">
    <property type="entry name" value="CB"/>
</dbReference>
<dbReference type="InterPro" id="IPR011010">
    <property type="entry name" value="DNA_brk_join_enz"/>
</dbReference>
<name>A0A7G9GYX7_9FUSO</name>
<dbReference type="Pfam" id="PF02899">
    <property type="entry name" value="Phage_int_SAM_1"/>
    <property type="match status" value="1"/>
</dbReference>
<dbReference type="GO" id="GO:0006310">
    <property type="term" value="P:DNA recombination"/>
    <property type="evidence" value="ECO:0007669"/>
    <property type="project" value="UniProtKB-KW"/>
</dbReference>
<dbReference type="GO" id="GO:0051301">
    <property type="term" value="P:cell division"/>
    <property type="evidence" value="ECO:0007669"/>
    <property type="project" value="UniProtKB-KW"/>
</dbReference>
<dbReference type="GO" id="GO:0015074">
    <property type="term" value="P:DNA integration"/>
    <property type="evidence" value="ECO:0007669"/>
    <property type="project" value="UniProtKB-KW"/>
</dbReference>
<organism evidence="12 13">
    <name type="scientific">Fusobacterium hominis</name>
    <dbReference type="NCBI Taxonomy" id="2764326"/>
    <lineage>
        <taxon>Bacteria</taxon>
        <taxon>Fusobacteriati</taxon>
        <taxon>Fusobacteriota</taxon>
        <taxon>Fusobacteriia</taxon>
        <taxon>Fusobacteriales</taxon>
        <taxon>Fusobacteriaceae</taxon>
        <taxon>Fusobacterium</taxon>
    </lineage>
</organism>
<dbReference type="AlphaFoldDB" id="A0A7G9GYX7"/>
<keyword evidence="7" id="KW-0233">DNA recombination</keyword>
<dbReference type="PROSITE" id="PS51898">
    <property type="entry name" value="TYR_RECOMBINASE"/>
    <property type="match status" value="1"/>
</dbReference>
<evidence type="ECO:0000256" key="4">
    <source>
        <dbReference type="ARBA" id="ARBA00022829"/>
    </source>
</evidence>
<dbReference type="Gene3D" id="1.10.443.10">
    <property type="entry name" value="Intergrase catalytic core"/>
    <property type="match status" value="1"/>
</dbReference>
<dbReference type="PANTHER" id="PTHR30349:SF77">
    <property type="entry name" value="TYROSINE RECOMBINASE XERC"/>
    <property type="match status" value="1"/>
</dbReference>
<accession>A0A7G9GYX7</accession>
<keyword evidence="2" id="KW-0963">Cytoplasm</keyword>